<organism evidence="7 8">
    <name type="scientific">Patiria miniata</name>
    <name type="common">Bat star</name>
    <name type="synonym">Asterina miniata</name>
    <dbReference type="NCBI Taxonomy" id="46514"/>
    <lineage>
        <taxon>Eukaryota</taxon>
        <taxon>Metazoa</taxon>
        <taxon>Echinodermata</taxon>
        <taxon>Eleutherozoa</taxon>
        <taxon>Asterozoa</taxon>
        <taxon>Asteroidea</taxon>
        <taxon>Valvatacea</taxon>
        <taxon>Valvatida</taxon>
        <taxon>Asterinidae</taxon>
        <taxon>Patiria</taxon>
    </lineage>
</organism>
<feature type="compositionally biased region" description="Acidic residues" evidence="6">
    <location>
        <begin position="1420"/>
        <end position="1432"/>
    </location>
</feature>
<dbReference type="SUPFAM" id="SSF48371">
    <property type="entry name" value="ARM repeat"/>
    <property type="match status" value="1"/>
</dbReference>
<feature type="compositionally biased region" description="Low complexity" evidence="6">
    <location>
        <begin position="1433"/>
        <end position="1444"/>
    </location>
</feature>
<dbReference type="EnsemblMetazoa" id="XM_038198654.1">
    <property type="protein sequence ID" value="XP_038054582.1"/>
    <property type="gene ID" value="LOC119726797"/>
</dbReference>
<accession>A0A913ZSH9</accession>
<evidence type="ECO:0008006" key="9">
    <source>
        <dbReference type="Google" id="ProtNLM"/>
    </source>
</evidence>
<evidence type="ECO:0000256" key="4">
    <source>
        <dbReference type="ARBA" id="ARBA00023242"/>
    </source>
</evidence>
<dbReference type="GO" id="GO:0000793">
    <property type="term" value="C:condensed chromosome"/>
    <property type="evidence" value="ECO:0007669"/>
    <property type="project" value="TreeGrafter"/>
</dbReference>
<dbReference type="GO" id="GO:0036297">
    <property type="term" value="P:interstrand cross-link repair"/>
    <property type="evidence" value="ECO:0007669"/>
    <property type="project" value="TreeGrafter"/>
</dbReference>
<dbReference type="CDD" id="cd11721">
    <property type="entry name" value="FANCD2"/>
    <property type="match status" value="1"/>
</dbReference>
<feature type="compositionally biased region" description="Basic residues" evidence="6">
    <location>
        <begin position="1"/>
        <end position="10"/>
    </location>
</feature>
<evidence type="ECO:0000313" key="7">
    <source>
        <dbReference type="EnsemblMetazoa" id="XP_038054582.1"/>
    </source>
</evidence>
<keyword evidence="4" id="KW-0539">Nucleus</keyword>
<dbReference type="PANTHER" id="PTHR32086:SF0">
    <property type="entry name" value="FANCONI ANEMIA GROUP D2 PROTEIN"/>
    <property type="match status" value="1"/>
</dbReference>
<dbReference type="InterPro" id="IPR029448">
    <property type="entry name" value="FANCD2"/>
</dbReference>
<dbReference type="GO" id="GO:0031573">
    <property type="term" value="P:mitotic intra-S DNA damage checkpoint signaling"/>
    <property type="evidence" value="ECO:0007669"/>
    <property type="project" value="TreeGrafter"/>
</dbReference>
<dbReference type="GO" id="GO:0007129">
    <property type="term" value="P:homologous chromosome pairing at meiosis"/>
    <property type="evidence" value="ECO:0007669"/>
    <property type="project" value="TreeGrafter"/>
</dbReference>
<evidence type="ECO:0000256" key="2">
    <source>
        <dbReference type="ARBA" id="ARBA00022499"/>
    </source>
</evidence>
<comment type="similarity">
    <text evidence="5">Belongs to the Fanconi anemia protein FANCD2 family.</text>
</comment>
<dbReference type="OrthoDB" id="27031at2759"/>
<evidence type="ECO:0000313" key="8">
    <source>
        <dbReference type="Proteomes" id="UP000887568"/>
    </source>
</evidence>
<dbReference type="GO" id="GO:0070182">
    <property type="term" value="F:DNA polymerase binding"/>
    <property type="evidence" value="ECO:0007669"/>
    <property type="project" value="TreeGrafter"/>
</dbReference>
<reference evidence="7" key="1">
    <citation type="submission" date="2022-11" db="UniProtKB">
        <authorList>
            <consortium name="EnsemblMetazoa"/>
        </authorList>
    </citation>
    <scope>IDENTIFICATION</scope>
</reference>
<dbReference type="RefSeq" id="XP_038054582.1">
    <property type="nucleotide sequence ID" value="XM_038198654.1"/>
</dbReference>
<dbReference type="OMA" id="QCIRGNT"/>
<feature type="region of interest" description="Disordered" evidence="6">
    <location>
        <begin position="1411"/>
        <end position="1462"/>
    </location>
</feature>
<feature type="compositionally biased region" description="Low complexity" evidence="6">
    <location>
        <begin position="887"/>
        <end position="903"/>
    </location>
</feature>
<proteinExistence type="inferred from homology"/>
<dbReference type="Pfam" id="PF14631">
    <property type="entry name" value="FancD2"/>
    <property type="match status" value="1"/>
</dbReference>
<keyword evidence="8" id="KW-1185">Reference proteome</keyword>
<keyword evidence="3" id="KW-0832">Ubl conjugation</keyword>
<feature type="compositionally biased region" description="Acidic residues" evidence="6">
    <location>
        <begin position="1451"/>
        <end position="1462"/>
    </location>
</feature>
<evidence type="ECO:0000256" key="1">
    <source>
        <dbReference type="ARBA" id="ARBA00004123"/>
    </source>
</evidence>
<dbReference type="GeneID" id="119726797"/>
<feature type="compositionally biased region" description="Polar residues" evidence="6">
    <location>
        <begin position="873"/>
        <end position="886"/>
    </location>
</feature>
<name>A0A913ZSH9_PATMI</name>
<dbReference type="Proteomes" id="UP000887568">
    <property type="component" value="Unplaced"/>
</dbReference>
<protein>
    <recommendedName>
        <fullName evidence="9">Fanconi anemia group D2 protein</fullName>
    </recommendedName>
</protein>
<evidence type="ECO:0000256" key="6">
    <source>
        <dbReference type="SAM" id="MobiDB-lite"/>
    </source>
</evidence>
<dbReference type="PANTHER" id="PTHR32086">
    <property type="entry name" value="FANCONI ANEMIA GROUP D2 PROTEIN"/>
    <property type="match status" value="1"/>
</dbReference>
<evidence type="ECO:0000256" key="3">
    <source>
        <dbReference type="ARBA" id="ARBA00022843"/>
    </source>
</evidence>
<dbReference type="InterPro" id="IPR016024">
    <property type="entry name" value="ARM-type_fold"/>
</dbReference>
<sequence>MGKARTKRKSASTLETTPGSKRSKKLARGSANQGPSQPTVLNDDSTFGQLVKDAGFVLMADNSPNQLSVDQAMFQQRLSKALKRSSDLEQIVEEFTSGIQNHIEDPVRFKYSLLPTLTSAECESARGGNQDSLMRLLLGIDELQSPIINVLLEKLPEFMEDQDSMFDHSDAANLPRLILNQFQWLDRVLNSEEMTNKMLEMVSVSSLAVQQEIIACIPEVVSDSEHNTVATQLKELLFNSSELTVPVLDALSNLNLTPDLMTEVRNAALQTLISADLEDLPVIIKFILQSVSSADAVEVISQVRTNLEFPTNLPSASPFTPHRKRGSGNKNHDNTLLILDAIKTNMRFQKVVTEGWIKAVENVHTASEHKVIDIFILLIAHTVASNRKKALESLFRSKVRSGHFREELLKAAFSSHAKVIREYFPSILSLAEVLLRSPEPAVSLFACCIYRQAFLAFDVMYYKQEVIGSLVAHIGSGFQGEIEAGLDVLLSLVEHHASDVAPFAIFIKGVLDYLGNLSLPQIRKLFSILSVLAFRNTQECANIQDELHIVIRKQLSSNSPKYKRIGVIGSLMIVRNMAFRQEPGQGRELSTEMYNTIVSLLGQVRSSSSKMPEASALFFDELANIVEQRQLDQKVEEFIGDSILNDFQDDFVVDVEADQVSGDYGLPLSEVYGLEAEESQGGVAINLLPLVSKAERAQLNLGSLPNEESETDRSRTVSPLCMTPHFRLLRMCEMAQNDNMEGIDALLGCPLYNVSNEVISKISSLAKNEREMLCTCLFLTINWFREIVNAFSGLTDAEMRGKVLARLKNITEVQKHLQTCLAETPNFSPPLANFDNDSVLSSDGASTSTSGPTNTATVGSKRGRKPKEKEKNAANTSGILNDTVAHSSTQDTSLDTTQNTTQNRSTDTEAGGSESVTKGAVDLSRYRTYFRELDIDVFNILGCGLVTKSVLDSEMHTREVVVLKLQPPELHFLLEDLSLKLDHALLASSTKRRTFLKTKSDKNTGFSHLNRFTPREIAVKAIKLLPHLCDHLESTSAFFQALVEQNDGVVDGPGANTPEYHKMATCLHLLLKSLLSLFSWNGFASSENKSLFLDALKVLTSRIKSSGRTQLTAKQLHKHAFSYLEKFLDTVPDLSSAIFLLRLLVSLSEHSETTDNSESIADMAEGLLKREWLNQDGLIEKGAKHNELLQSLLRIYLCHTPDVLKSIQDICTIAIPELIDSNERTGYSTTYQTLNRLTFGTYYRVLFDHLTTYLRDLYARGASKRGGHLTEERLIRWSMAVHVFHVLISLLKVFEARSNLTSALKYGRVFIELFLKHGMPLLDRLFPSQREEVLKLLKTLQQSTRSLHHVCSHSKVAKDVSLTNHVPAVKRNLELFVYRVKAMLALHKCQEAFWVGNLKNRDLHGEEILSQQANDSASENGDDADEDTELPSEDSSSGDESTTTMGQEEKSDSDDESCSESF</sequence>
<feature type="region of interest" description="Disordered" evidence="6">
    <location>
        <begin position="1"/>
        <end position="44"/>
    </location>
</feature>
<feature type="region of interest" description="Disordered" evidence="6">
    <location>
        <begin position="832"/>
        <end position="916"/>
    </location>
</feature>
<evidence type="ECO:0000256" key="5">
    <source>
        <dbReference type="ARBA" id="ARBA00093456"/>
    </source>
</evidence>
<comment type="subcellular location">
    <subcellularLocation>
        <location evidence="1">Nucleus</location>
    </subcellularLocation>
</comment>
<keyword evidence="2" id="KW-1017">Isopeptide bond</keyword>
<dbReference type="GO" id="GO:0005634">
    <property type="term" value="C:nucleus"/>
    <property type="evidence" value="ECO:0007669"/>
    <property type="project" value="UniProtKB-SubCell"/>
</dbReference>
<feature type="compositionally biased region" description="Polar residues" evidence="6">
    <location>
        <begin position="835"/>
        <end position="858"/>
    </location>
</feature>
<dbReference type="GO" id="GO:1990918">
    <property type="term" value="P:double-strand break repair involved in meiotic recombination"/>
    <property type="evidence" value="ECO:0007669"/>
    <property type="project" value="TreeGrafter"/>
</dbReference>
<feature type="compositionally biased region" description="Polar residues" evidence="6">
    <location>
        <begin position="11"/>
        <end position="20"/>
    </location>
</feature>
<feature type="compositionally biased region" description="Polar residues" evidence="6">
    <location>
        <begin position="30"/>
        <end position="44"/>
    </location>
</feature>